<dbReference type="InterPro" id="IPR004538">
    <property type="entry name" value="Hemolysin_A/TlyA"/>
</dbReference>
<proteinExistence type="inferred from homology"/>
<dbReference type="InterPro" id="IPR002942">
    <property type="entry name" value="S4_RNA-bd"/>
</dbReference>
<feature type="domain" description="RNA-binding S4" evidence="4">
    <location>
        <begin position="4"/>
        <end position="69"/>
    </location>
</feature>
<evidence type="ECO:0000256" key="2">
    <source>
        <dbReference type="ARBA" id="ARBA00029460"/>
    </source>
</evidence>
<reference evidence="5 6" key="1">
    <citation type="submission" date="2021-01" db="EMBL/GenBank/DDBJ databases">
        <title>Genomic Encyclopedia of Type Strains, Phase IV (KMG-IV): sequencing the most valuable type-strain genomes for metagenomic binning, comparative biology and taxonomic classification.</title>
        <authorList>
            <person name="Goeker M."/>
        </authorList>
    </citation>
    <scope>NUCLEOTIDE SEQUENCE [LARGE SCALE GENOMIC DNA]</scope>
    <source>
        <strain evidence="5 6">DSM 24436</strain>
    </source>
</reference>
<dbReference type="PANTHER" id="PTHR32319">
    <property type="entry name" value="BACTERIAL HEMOLYSIN-LIKE PROTEIN"/>
    <property type="match status" value="1"/>
</dbReference>
<dbReference type="Gene3D" id="3.40.50.150">
    <property type="entry name" value="Vaccinia Virus protein VP39"/>
    <property type="match status" value="1"/>
</dbReference>
<evidence type="ECO:0000313" key="5">
    <source>
        <dbReference type="EMBL" id="MBM7561560.1"/>
    </source>
</evidence>
<evidence type="ECO:0000259" key="4">
    <source>
        <dbReference type="SMART" id="SM00363"/>
    </source>
</evidence>
<dbReference type="NCBIfam" id="TIGR00478">
    <property type="entry name" value="tly"/>
    <property type="match status" value="1"/>
</dbReference>
<dbReference type="RefSeq" id="WP_204663185.1">
    <property type="nucleotide sequence ID" value="NZ_JAFBDT010000006.1"/>
</dbReference>
<accession>A0ABS2MQ97</accession>
<dbReference type="PANTHER" id="PTHR32319:SF0">
    <property type="entry name" value="BACTERIAL HEMOLYSIN-LIKE PROTEIN"/>
    <property type="match status" value="1"/>
</dbReference>
<dbReference type="PIRSF" id="PIRSF005578">
    <property type="entry name" value="TlyA"/>
    <property type="match status" value="1"/>
</dbReference>
<evidence type="ECO:0000256" key="1">
    <source>
        <dbReference type="ARBA" id="ARBA00022884"/>
    </source>
</evidence>
<keyword evidence="6" id="KW-1185">Reference proteome</keyword>
<name>A0ABS2MQ97_9FIRM</name>
<gene>
    <name evidence="5" type="ORF">JOC49_001080</name>
</gene>
<dbReference type="PROSITE" id="PS50889">
    <property type="entry name" value="S4"/>
    <property type="match status" value="1"/>
</dbReference>
<dbReference type="EC" id="2.1.1.226" evidence="5"/>
<evidence type="ECO:0000256" key="3">
    <source>
        <dbReference type="PROSITE-ProRule" id="PRU00182"/>
    </source>
</evidence>
<keyword evidence="5" id="KW-0489">Methyltransferase</keyword>
<dbReference type="InterPro" id="IPR047048">
    <property type="entry name" value="TlyA"/>
</dbReference>
<comment type="similarity">
    <text evidence="2">Belongs to the TlyA family.</text>
</comment>
<dbReference type="CDD" id="cd00165">
    <property type="entry name" value="S4"/>
    <property type="match status" value="1"/>
</dbReference>
<dbReference type="Gene3D" id="3.10.290.10">
    <property type="entry name" value="RNA-binding S4 domain"/>
    <property type="match status" value="1"/>
</dbReference>
<dbReference type="GO" id="GO:0008168">
    <property type="term" value="F:methyltransferase activity"/>
    <property type="evidence" value="ECO:0007669"/>
    <property type="project" value="UniProtKB-KW"/>
</dbReference>
<evidence type="ECO:0000313" key="6">
    <source>
        <dbReference type="Proteomes" id="UP000767854"/>
    </source>
</evidence>
<dbReference type="EMBL" id="JAFBDT010000006">
    <property type="protein sequence ID" value="MBM7561560.1"/>
    <property type="molecule type" value="Genomic_DNA"/>
</dbReference>
<sequence length="267" mass="29694">MAKERIDVLLVEKFNIESREKAQKHIMAGLVFVNQMRVDKPGTKVDVESVIEIKGNPIPYVSRGGLKLEKAIDLYGLNLKGKVCMDIGASTGGFTDCMLQNGASHVFSIDVGYGQLDWKLRNHPQVTNMERTNIRYVTSEQINKQVDFISIDVSFISLSLVLPVAYELLEEEGEIVFLIKPQFEAGRAYTKKSGVIRDSKVHELVIDKVLTFAASAGFCVKDITFSPIKGPKGNIEFLAYGKKTRVCDDAFNGVKKLVNEAHGQLHD</sequence>
<dbReference type="Pfam" id="PF01728">
    <property type="entry name" value="FtsJ"/>
    <property type="match status" value="1"/>
</dbReference>
<dbReference type="SUPFAM" id="SSF53335">
    <property type="entry name" value="S-adenosyl-L-methionine-dependent methyltransferases"/>
    <property type="match status" value="1"/>
</dbReference>
<dbReference type="EC" id="2.1.1.227" evidence="5"/>
<protein>
    <submittedName>
        <fullName evidence="5">23S rRNA (Cytidine1920-2'-O)/16S rRNA (Cytidine1409-2'-O)-methyltransferase</fullName>
        <ecNumber evidence="5">2.1.1.226</ecNumber>
        <ecNumber evidence="5">2.1.1.227</ecNumber>
    </submittedName>
</protein>
<comment type="caution">
    <text evidence="5">The sequence shown here is derived from an EMBL/GenBank/DDBJ whole genome shotgun (WGS) entry which is preliminary data.</text>
</comment>
<dbReference type="GO" id="GO:0032259">
    <property type="term" value="P:methylation"/>
    <property type="evidence" value="ECO:0007669"/>
    <property type="project" value="UniProtKB-KW"/>
</dbReference>
<keyword evidence="1 3" id="KW-0694">RNA-binding</keyword>
<keyword evidence="5" id="KW-0808">Transferase</keyword>
<dbReference type="InterPro" id="IPR002877">
    <property type="entry name" value="RNA_MeTrfase_FtsJ_dom"/>
</dbReference>
<dbReference type="Pfam" id="PF01479">
    <property type="entry name" value="S4"/>
    <property type="match status" value="1"/>
</dbReference>
<dbReference type="InterPro" id="IPR036986">
    <property type="entry name" value="S4_RNA-bd_sf"/>
</dbReference>
<organism evidence="5 6">
    <name type="scientific">Fusibacter tunisiensis</name>
    <dbReference type="NCBI Taxonomy" id="1008308"/>
    <lineage>
        <taxon>Bacteria</taxon>
        <taxon>Bacillati</taxon>
        <taxon>Bacillota</taxon>
        <taxon>Clostridia</taxon>
        <taxon>Eubacteriales</taxon>
        <taxon>Eubacteriales Family XII. Incertae Sedis</taxon>
        <taxon>Fusibacter</taxon>
    </lineage>
</organism>
<dbReference type="InterPro" id="IPR029063">
    <property type="entry name" value="SAM-dependent_MTases_sf"/>
</dbReference>
<dbReference type="Proteomes" id="UP000767854">
    <property type="component" value="Unassembled WGS sequence"/>
</dbReference>
<dbReference type="SMART" id="SM00363">
    <property type="entry name" value="S4"/>
    <property type="match status" value="1"/>
</dbReference>